<feature type="compositionally biased region" description="Polar residues" evidence="5">
    <location>
        <begin position="527"/>
        <end position="536"/>
    </location>
</feature>
<dbReference type="InterPro" id="IPR036855">
    <property type="entry name" value="Znf_CCCH_sf"/>
</dbReference>
<feature type="region of interest" description="Disordered" evidence="5">
    <location>
        <begin position="1"/>
        <end position="47"/>
    </location>
</feature>
<feature type="region of interest" description="Disordered" evidence="5">
    <location>
        <begin position="509"/>
        <end position="536"/>
    </location>
</feature>
<dbReference type="EMBL" id="JAHRIQ010002161">
    <property type="protein sequence ID" value="MEQ2221936.1"/>
    <property type="molecule type" value="Genomic_DNA"/>
</dbReference>
<feature type="compositionally biased region" description="Polar residues" evidence="5">
    <location>
        <begin position="679"/>
        <end position="708"/>
    </location>
</feature>
<feature type="zinc finger region" description="C3H1-type" evidence="4">
    <location>
        <begin position="151"/>
        <end position="179"/>
    </location>
</feature>
<feature type="region of interest" description="Disordered" evidence="5">
    <location>
        <begin position="204"/>
        <end position="251"/>
    </location>
</feature>
<dbReference type="PROSITE" id="PS50103">
    <property type="entry name" value="ZF_C3H1"/>
    <property type="match status" value="1"/>
</dbReference>
<evidence type="ECO:0000256" key="1">
    <source>
        <dbReference type="ARBA" id="ARBA00022723"/>
    </source>
</evidence>
<evidence type="ECO:0000259" key="6">
    <source>
        <dbReference type="PROSITE" id="PS50103"/>
    </source>
</evidence>
<dbReference type="InterPro" id="IPR054361">
    <property type="entry name" value="Znf-CCCH_ZC3H4/6/8"/>
</dbReference>
<feature type="compositionally biased region" description="Basic and acidic residues" evidence="5">
    <location>
        <begin position="204"/>
        <end position="226"/>
    </location>
</feature>
<gene>
    <name evidence="7" type="ORF">ILYODFUR_020751</name>
</gene>
<dbReference type="Proteomes" id="UP001482620">
    <property type="component" value="Unassembled WGS sequence"/>
</dbReference>
<name>A0ABV0SP68_9TELE</name>
<feature type="compositionally biased region" description="Polar residues" evidence="5">
    <location>
        <begin position="650"/>
        <end position="667"/>
    </location>
</feature>
<feature type="region of interest" description="Disordered" evidence="5">
    <location>
        <begin position="621"/>
        <end position="712"/>
    </location>
</feature>
<feature type="region of interest" description="Disordered" evidence="5">
    <location>
        <begin position="90"/>
        <end position="113"/>
    </location>
</feature>
<keyword evidence="8" id="KW-1185">Reference proteome</keyword>
<evidence type="ECO:0000256" key="5">
    <source>
        <dbReference type="SAM" id="MobiDB-lite"/>
    </source>
</evidence>
<proteinExistence type="predicted"/>
<reference evidence="7 8" key="1">
    <citation type="submission" date="2021-06" db="EMBL/GenBank/DDBJ databases">
        <authorList>
            <person name="Palmer J.M."/>
        </authorList>
    </citation>
    <scope>NUCLEOTIDE SEQUENCE [LARGE SCALE GENOMIC DNA]</scope>
    <source>
        <strain evidence="8">if_2019</strain>
        <tissue evidence="7">Muscle</tissue>
    </source>
</reference>
<dbReference type="SMART" id="SM00356">
    <property type="entry name" value="ZnF_C3H1"/>
    <property type="match status" value="1"/>
</dbReference>
<evidence type="ECO:0000256" key="4">
    <source>
        <dbReference type="PROSITE-ProRule" id="PRU00723"/>
    </source>
</evidence>
<feature type="compositionally biased region" description="Polar residues" evidence="5">
    <location>
        <begin position="26"/>
        <end position="43"/>
    </location>
</feature>
<evidence type="ECO:0000256" key="3">
    <source>
        <dbReference type="ARBA" id="ARBA00022833"/>
    </source>
</evidence>
<dbReference type="InterPro" id="IPR000571">
    <property type="entry name" value="Znf_CCCH"/>
</dbReference>
<dbReference type="SUPFAM" id="SSF90229">
    <property type="entry name" value="CCCH zinc finger"/>
    <property type="match status" value="1"/>
</dbReference>
<feature type="domain" description="C3H1-type" evidence="6">
    <location>
        <begin position="151"/>
        <end position="179"/>
    </location>
</feature>
<evidence type="ECO:0000313" key="8">
    <source>
        <dbReference type="Proteomes" id="UP001482620"/>
    </source>
</evidence>
<comment type="caution">
    <text evidence="7">The sequence shown here is derived from an EMBL/GenBank/DDBJ whole genome shotgun (WGS) entry which is preliminary data.</text>
</comment>
<evidence type="ECO:0000313" key="7">
    <source>
        <dbReference type="EMBL" id="MEQ2221936.1"/>
    </source>
</evidence>
<feature type="compositionally biased region" description="Basic residues" evidence="5">
    <location>
        <begin position="90"/>
        <end position="104"/>
    </location>
</feature>
<keyword evidence="2 4" id="KW-0863">Zinc-finger</keyword>
<organism evidence="7 8">
    <name type="scientific">Ilyodon furcidens</name>
    <name type="common">goldbreast splitfin</name>
    <dbReference type="NCBI Taxonomy" id="33524"/>
    <lineage>
        <taxon>Eukaryota</taxon>
        <taxon>Metazoa</taxon>
        <taxon>Chordata</taxon>
        <taxon>Craniata</taxon>
        <taxon>Vertebrata</taxon>
        <taxon>Euteleostomi</taxon>
        <taxon>Actinopterygii</taxon>
        <taxon>Neopterygii</taxon>
        <taxon>Teleostei</taxon>
        <taxon>Neoteleostei</taxon>
        <taxon>Acanthomorphata</taxon>
        <taxon>Ovalentaria</taxon>
        <taxon>Atherinomorphae</taxon>
        <taxon>Cyprinodontiformes</taxon>
        <taxon>Goodeidae</taxon>
        <taxon>Ilyodon</taxon>
    </lineage>
</organism>
<keyword evidence="3 4" id="KW-0862">Zinc</keyword>
<keyword evidence="1 4" id="KW-0479">Metal-binding</keyword>
<sequence length="788" mass="88734">MENGSRGRKRKTQREQPGSQKKRCHQIQTEDNFTSRNESCQKQVTERERFFPGQKYNHSFNSSYNSRQHCNGQNDQTEDDCNMKKEIHQGKKIKKKYQQRHNRGSKPVSETQEKPKFMTQEFKDQNALLVDGRLLCRHFLSGRCIKVCFIKPQSFPCKFFHRKGKCLLEGNCRFSHEPLNDLTEKLLDEALKQEKYFYELANKNKEESSEQQANKEETKPAEEQKNPDLLTQPLRPSFYNSTDTEKEPHEHLDVTGQRELDADQPHSSSVNTQNQQEPVCYSVEAVLGPQLSRTFFSFSKTLVSQDSSSVCDPHTSSDRTYANQSKFPNSVEANFSSYTSADDSSIGQTPDLHSGQTAFYAQQVISEKIKVPFRKGKPPPNICIVDNGSKETMPKNLLSPEEKDGLNSDSVPVLSHTSEEVLEEQKTHTKQELLYPERSASSRSREIKRSLAGTKCHEGSACPPKHPTQLKPNLFKGRVVVPVKPVATCNKRRDAADDDAVHDFQLSEILPNSKKKHSNVHTGTGKHASSNTLKSCSETTNLGDFSAERNETQKTPFSNLFASTLTNCVAPGSDSSTAAMKPQQSENVRMPSLPFFSLFAAPLSENPPRFPCSETETADSAAPLCKPHSAENAASNSKQRDSDRRFCPSQVRTSHRQMSSESFQSSKTENDALKPPSATVCNTVSGSPCDPSSSRTHQNRPDVSSSREASAPSVLKSLFMQLRPYQEDGGQVTGQSRVQSGTVIFIFMYSKQNGVVFNRGVAIRFDFRRLKGETTEQKKNQDKRRRRR</sequence>
<accession>A0ABV0SP68</accession>
<feature type="compositionally biased region" description="Basic residues" evidence="5">
    <location>
        <begin position="1"/>
        <end position="12"/>
    </location>
</feature>
<evidence type="ECO:0000256" key="2">
    <source>
        <dbReference type="ARBA" id="ARBA00022771"/>
    </source>
</evidence>
<dbReference type="Pfam" id="PF22623">
    <property type="entry name" value="zf-CCCH_9"/>
    <property type="match status" value="1"/>
</dbReference>
<protein>
    <recommendedName>
        <fullName evidence="6">C3H1-type domain-containing protein</fullName>
    </recommendedName>
</protein>